<organism evidence="2 3">
    <name type="scientific">Hibiscus sabdariffa</name>
    <name type="common">roselle</name>
    <dbReference type="NCBI Taxonomy" id="183260"/>
    <lineage>
        <taxon>Eukaryota</taxon>
        <taxon>Viridiplantae</taxon>
        <taxon>Streptophyta</taxon>
        <taxon>Embryophyta</taxon>
        <taxon>Tracheophyta</taxon>
        <taxon>Spermatophyta</taxon>
        <taxon>Magnoliopsida</taxon>
        <taxon>eudicotyledons</taxon>
        <taxon>Gunneridae</taxon>
        <taxon>Pentapetalae</taxon>
        <taxon>rosids</taxon>
        <taxon>malvids</taxon>
        <taxon>Malvales</taxon>
        <taxon>Malvaceae</taxon>
        <taxon>Malvoideae</taxon>
        <taxon>Hibiscus</taxon>
    </lineage>
</organism>
<proteinExistence type="predicted"/>
<gene>
    <name evidence="2" type="ORF">V6N12_069678</name>
</gene>
<protein>
    <submittedName>
        <fullName evidence="2">Uncharacterized protein</fullName>
    </submittedName>
</protein>
<feature type="region of interest" description="Disordered" evidence="1">
    <location>
        <begin position="215"/>
        <end position="244"/>
    </location>
</feature>
<evidence type="ECO:0000256" key="1">
    <source>
        <dbReference type="SAM" id="MobiDB-lite"/>
    </source>
</evidence>
<evidence type="ECO:0000313" key="3">
    <source>
        <dbReference type="Proteomes" id="UP001472677"/>
    </source>
</evidence>
<accession>A0ABR2FER1</accession>
<feature type="compositionally biased region" description="Basic and acidic residues" evidence="1">
    <location>
        <begin position="215"/>
        <end position="229"/>
    </location>
</feature>
<keyword evidence="3" id="KW-1185">Reference proteome</keyword>
<name>A0ABR2FER1_9ROSI</name>
<dbReference type="EMBL" id="JBBPBM010000006">
    <property type="protein sequence ID" value="KAK8579352.1"/>
    <property type="molecule type" value="Genomic_DNA"/>
</dbReference>
<evidence type="ECO:0000313" key="2">
    <source>
        <dbReference type="EMBL" id="KAK8579352.1"/>
    </source>
</evidence>
<sequence length="268" mass="29395">MWEGYYCPGGVLGVPLYCLQRLWSSALAQHRTRGSGGSTMEADPGEDLSAQIDEYGVKESAKSSEEALEMLRERNGGACEICALVASVMVARFLGSKKRKMHPMRVLEGEDAPTEKMRKMAIEEPMVVRTSVVLVAVVVLARCSRGKIRLDVAVNRGWGLSYSLLFGMRAQIVQASEYTKEEIGLQSSLRGTIKEMHSILTDAKATCACNHKEMAGKDEELSEPNKRDQLGGQGNQGFKEVGGDPSNLVEDIQKKISRYASGTTVLWM</sequence>
<dbReference type="Proteomes" id="UP001472677">
    <property type="component" value="Unassembled WGS sequence"/>
</dbReference>
<reference evidence="2 3" key="1">
    <citation type="journal article" date="2024" name="G3 (Bethesda)">
        <title>Genome assembly of Hibiscus sabdariffa L. provides insights into metabolisms of medicinal natural products.</title>
        <authorList>
            <person name="Kim T."/>
        </authorList>
    </citation>
    <scope>NUCLEOTIDE SEQUENCE [LARGE SCALE GENOMIC DNA]</scope>
    <source>
        <strain evidence="2">TK-2024</strain>
        <tissue evidence="2">Old leaves</tissue>
    </source>
</reference>
<comment type="caution">
    <text evidence="2">The sequence shown here is derived from an EMBL/GenBank/DDBJ whole genome shotgun (WGS) entry which is preliminary data.</text>
</comment>